<evidence type="ECO:0000313" key="12">
    <source>
        <dbReference type="Proteomes" id="UP000087171"/>
    </source>
</evidence>
<evidence type="ECO:0000256" key="2">
    <source>
        <dbReference type="ARBA" id="ARBA00008776"/>
    </source>
</evidence>
<keyword evidence="6" id="KW-0863">Zinc-finger</keyword>
<evidence type="ECO:0000256" key="1">
    <source>
        <dbReference type="ARBA" id="ARBA00004123"/>
    </source>
</evidence>
<dbReference type="KEGG" id="cam:101506103"/>
<dbReference type="AlphaFoldDB" id="A0A1S2YDM1"/>
<dbReference type="Pfam" id="PF13297">
    <property type="entry name" value="SDE2_2C"/>
    <property type="match status" value="1"/>
</dbReference>
<dbReference type="PaxDb" id="3827-XP_004502635.1"/>
<evidence type="ECO:0000313" key="13">
    <source>
        <dbReference type="RefSeq" id="XP_004502635.1"/>
    </source>
</evidence>
<dbReference type="eggNOG" id="KOG2636">
    <property type="taxonomic scope" value="Eukaryota"/>
</dbReference>
<dbReference type="Pfam" id="PF11931">
    <property type="entry name" value="SF3a60_Prp9_C"/>
    <property type="match status" value="1"/>
</dbReference>
<keyword evidence="5" id="KW-0479">Metal-binding</keyword>
<dbReference type="InterPro" id="IPR031774">
    <property type="entry name" value="SF3A3_dom"/>
</dbReference>
<feature type="region of interest" description="Disordered" evidence="10">
    <location>
        <begin position="362"/>
        <end position="381"/>
    </location>
</feature>
<evidence type="ECO:0000256" key="9">
    <source>
        <dbReference type="ARBA" id="ARBA00023242"/>
    </source>
</evidence>
<keyword evidence="7" id="KW-0862">Zinc</keyword>
<comment type="similarity">
    <text evidence="2">Belongs to the SF3A3 family.</text>
</comment>
<accession>A0A1S2YDM1</accession>
<evidence type="ECO:0000256" key="4">
    <source>
        <dbReference type="ARBA" id="ARBA00022664"/>
    </source>
</evidence>
<feature type="domain" description="Matrin-type" evidence="11">
    <location>
        <begin position="413"/>
        <end position="444"/>
    </location>
</feature>
<keyword evidence="12" id="KW-1185">Reference proteome</keyword>
<dbReference type="InterPro" id="IPR000690">
    <property type="entry name" value="Matrin/U1-C_Znf_C2H2"/>
</dbReference>
<evidence type="ECO:0000256" key="10">
    <source>
        <dbReference type="SAM" id="MobiDB-lite"/>
    </source>
</evidence>
<keyword evidence="4" id="KW-0507">mRNA processing</keyword>
<keyword evidence="3" id="KW-0597">Phosphoprotein</keyword>
<dbReference type="Pfam" id="PF16837">
    <property type="entry name" value="SF3A3"/>
    <property type="match status" value="1"/>
</dbReference>
<dbReference type="GO" id="GO:0003723">
    <property type="term" value="F:RNA binding"/>
    <property type="evidence" value="ECO:0007669"/>
    <property type="project" value="InterPro"/>
</dbReference>
<protein>
    <submittedName>
        <fullName evidence="13">Splicing factor SF3a60 homolog</fullName>
    </submittedName>
</protein>
<reference evidence="12" key="1">
    <citation type="journal article" date="2013" name="Nat. Biotechnol.">
        <title>Draft genome sequence of chickpea (Cicer arietinum) provides a resource for trait improvement.</title>
        <authorList>
            <person name="Varshney R.K."/>
            <person name="Song C."/>
            <person name="Saxena R.K."/>
            <person name="Azam S."/>
            <person name="Yu S."/>
            <person name="Sharpe A.G."/>
            <person name="Cannon S."/>
            <person name="Baek J."/>
            <person name="Rosen B.D."/>
            <person name="Tar'an B."/>
            <person name="Millan T."/>
            <person name="Zhang X."/>
            <person name="Ramsay L.D."/>
            <person name="Iwata A."/>
            <person name="Wang Y."/>
            <person name="Nelson W."/>
            <person name="Farmer A.D."/>
            <person name="Gaur P.M."/>
            <person name="Soderlund C."/>
            <person name="Penmetsa R.V."/>
            <person name="Xu C."/>
            <person name="Bharti A.K."/>
            <person name="He W."/>
            <person name="Winter P."/>
            <person name="Zhao S."/>
            <person name="Hane J.K."/>
            <person name="Carrasquilla-Garcia N."/>
            <person name="Condie J.A."/>
            <person name="Upadhyaya H.D."/>
            <person name="Luo M.C."/>
            <person name="Thudi M."/>
            <person name="Gowda C.L."/>
            <person name="Singh N.P."/>
            <person name="Lichtenzveig J."/>
            <person name="Gali K.K."/>
            <person name="Rubio J."/>
            <person name="Nadarajan N."/>
            <person name="Dolezel J."/>
            <person name="Bansal K.C."/>
            <person name="Xu X."/>
            <person name="Edwards D."/>
            <person name="Zhang G."/>
            <person name="Kahl G."/>
            <person name="Gil J."/>
            <person name="Singh K.B."/>
            <person name="Datta S.K."/>
            <person name="Jackson S.A."/>
            <person name="Wang J."/>
            <person name="Cook D.R."/>
        </authorList>
    </citation>
    <scope>NUCLEOTIDE SEQUENCE [LARGE SCALE GENOMIC DNA]</scope>
    <source>
        <strain evidence="12">cv. CDC Frontier</strain>
    </source>
</reference>
<evidence type="ECO:0000259" key="11">
    <source>
        <dbReference type="PROSITE" id="PS50171"/>
    </source>
</evidence>
<dbReference type="STRING" id="3827.A0A1S2YDM1"/>
<keyword evidence="9" id="KW-0539">Nucleus</keyword>
<dbReference type="PANTHER" id="PTHR12786:SF2">
    <property type="entry name" value="SPLICING FACTOR 3A SUBUNIT 3"/>
    <property type="match status" value="1"/>
</dbReference>
<dbReference type="InterPro" id="IPR051421">
    <property type="entry name" value="RNA_Proc_DNA_Dmg_Regulator"/>
</dbReference>
<evidence type="ECO:0000256" key="7">
    <source>
        <dbReference type="ARBA" id="ARBA00022833"/>
    </source>
</evidence>
<dbReference type="GeneID" id="101506103"/>
<evidence type="ECO:0000256" key="8">
    <source>
        <dbReference type="ARBA" id="ARBA00023187"/>
    </source>
</evidence>
<evidence type="ECO:0000256" key="3">
    <source>
        <dbReference type="ARBA" id="ARBA00022553"/>
    </source>
</evidence>
<dbReference type="InterPro" id="IPR024598">
    <property type="entry name" value="SF3a60/Prp9_C"/>
</dbReference>
<evidence type="ECO:0000256" key="6">
    <source>
        <dbReference type="ARBA" id="ARBA00022771"/>
    </source>
</evidence>
<dbReference type="Pfam" id="PF12108">
    <property type="entry name" value="SF3a60_bindingd"/>
    <property type="match status" value="1"/>
</dbReference>
<sequence length="508" mass="59423">MSSTLLEVTRAAHEEVERLERVIVKDLQNEPTSNKDRLFQSHRVRNMIDTITSTTERLIEIYDDNDNARKDEIAALGGQTATGINVFSAFYDRLKEIREYHRKHPVARVVDANDDFEALLKEEPQIEFSGEEAFGRYLDMHELYHQYVNSKFGEPIEYSAYLDVFSETDKVPRKMKTTRQYREYLGNLLEYLIYFFQRTEPLQDLDRIFSKVTAEFEENWASGMVQGWENDNQENGHVASQHTAIDLDYYSTVEELMEVGPERLKEALAALGLKSGGTVQQRAERLFLTKHTPLEKLDKKHFAKGAHGLEKNGVAAASQEGNLKEIALMEAKMNKLCDLLDETIARTKDNVIKKQALTYEEIEAEREEEETQEDSESEDDEQQIYNPLKLPMGWDGKPIPYWLYKLHGLGQEFKCEICGNYSYWGRRAFERHFKEWRHQHGMRCLGIPNTKNFNEITSIEEAKELWKKIQQRQGVNKWRPDLEEEYEDKEGNIYNKKTYTDLQRQGLI</sequence>
<dbReference type="Proteomes" id="UP000087171">
    <property type="component" value="Chromosome Ca5"/>
</dbReference>
<comment type="subcellular location">
    <subcellularLocation>
        <location evidence="1">Nucleus</location>
    </subcellularLocation>
</comment>
<dbReference type="GO" id="GO:0000398">
    <property type="term" value="P:mRNA splicing, via spliceosome"/>
    <property type="evidence" value="ECO:0007669"/>
    <property type="project" value="InterPro"/>
</dbReference>
<dbReference type="GO" id="GO:0005681">
    <property type="term" value="C:spliceosomal complex"/>
    <property type="evidence" value="ECO:0007669"/>
    <property type="project" value="InterPro"/>
</dbReference>
<name>A0A1S2YDM1_CICAR</name>
<proteinExistence type="inferred from homology"/>
<dbReference type="GO" id="GO:0008270">
    <property type="term" value="F:zinc ion binding"/>
    <property type="evidence" value="ECO:0007669"/>
    <property type="project" value="UniProtKB-KW"/>
</dbReference>
<organism evidence="12 13">
    <name type="scientific">Cicer arietinum</name>
    <name type="common">Chickpea</name>
    <name type="synonym">Garbanzo</name>
    <dbReference type="NCBI Taxonomy" id="3827"/>
    <lineage>
        <taxon>Eukaryota</taxon>
        <taxon>Viridiplantae</taxon>
        <taxon>Streptophyta</taxon>
        <taxon>Embryophyta</taxon>
        <taxon>Tracheophyta</taxon>
        <taxon>Spermatophyta</taxon>
        <taxon>Magnoliopsida</taxon>
        <taxon>eudicotyledons</taxon>
        <taxon>Gunneridae</taxon>
        <taxon>Pentapetalae</taxon>
        <taxon>rosids</taxon>
        <taxon>fabids</taxon>
        <taxon>Fabales</taxon>
        <taxon>Fabaceae</taxon>
        <taxon>Papilionoideae</taxon>
        <taxon>50 kb inversion clade</taxon>
        <taxon>NPAAA clade</taxon>
        <taxon>Hologalegina</taxon>
        <taxon>IRL clade</taxon>
        <taxon>Cicereae</taxon>
        <taxon>Cicer</taxon>
    </lineage>
</organism>
<dbReference type="OrthoDB" id="2160351at2759"/>
<dbReference type="PANTHER" id="PTHR12786">
    <property type="entry name" value="SPLICING FACTOR SF3A-RELATED"/>
    <property type="match status" value="1"/>
</dbReference>
<dbReference type="InterPro" id="IPR021966">
    <property type="entry name" value="SF3a60_bindingd"/>
</dbReference>
<keyword evidence="8" id="KW-0508">mRNA splicing</keyword>
<dbReference type="InterPro" id="IPR025086">
    <property type="entry name" value="SDE2/SF3A3_SAP"/>
</dbReference>
<evidence type="ECO:0000256" key="5">
    <source>
        <dbReference type="ARBA" id="ARBA00022723"/>
    </source>
</evidence>
<dbReference type="RefSeq" id="XP_004502635.1">
    <property type="nucleotide sequence ID" value="XM_004502578.3"/>
</dbReference>
<reference evidence="13" key="2">
    <citation type="submission" date="2025-08" db="UniProtKB">
        <authorList>
            <consortium name="RefSeq"/>
        </authorList>
    </citation>
    <scope>IDENTIFICATION</scope>
    <source>
        <tissue evidence="13">Etiolated seedlings</tissue>
    </source>
</reference>
<gene>
    <name evidence="13" type="primary">LOC101506103</name>
</gene>
<dbReference type="PROSITE" id="PS50171">
    <property type="entry name" value="ZF_MATRIN"/>
    <property type="match status" value="1"/>
</dbReference>